<keyword evidence="3" id="KW-1185">Reference proteome</keyword>
<proteinExistence type="predicted"/>
<evidence type="ECO:0000313" key="3">
    <source>
        <dbReference type="Proteomes" id="UP001190700"/>
    </source>
</evidence>
<evidence type="ECO:0000256" key="1">
    <source>
        <dbReference type="SAM" id="MobiDB-lite"/>
    </source>
</evidence>
<comment type="caution">
    <text evidence="2">The sequence shown here is derived from an EMBL/GenBank/DDBJ whole genome shotgun (WGS) entry which is preliminary data.</text>
</comment>
<reference evidence="2 3" key="1">
    <citation type="journal article" date="2015" name="Genome Biol. Evol.">
        <title>Comparative Genomics of a Bacterivorous Green Alga Reveals Evolutionary Causalities and Consequences of Phago-Mixotrophic Mode of Nutrition.</title>
        <authorList>
            <person name="Burns J.A."/>
            <person name="Paasch A."/>
            <person name="Narechania A."/>
            <person name="Kim E."/>
        </authorList>
    </citation>
    <scope>NUCLEOTIDE SEQUENCE [LARGE SCALE GENOMIC DNA]</scope>
    <source>
        <strain evidence="2 3">PLY_AMNH</strain>
    </source>
</reference>
<organism evidence="2 3">
    <name type="scientific">Cymbomonas tetramitiformis</name>
    <dbReference type="NCBI Taxonomy" id="36881"/>
    <lineage>
        <taxon>Eukaryota</taxon>
        <taxon>Viridiplantae</taxon>
        <taxon>Chlorophyta</taxon>
        <taxon>Pyramimonadophyceae</taxon>
        <taxon>Pyramimonadales</taxon>
        <taxon>Pyramimonadaceae</taxon>
        <taxon>Cymbomonas</taxon>
    </lineage>
</organism>
<dbReference type="Proteomes" id="UP001190700">
    <property type="component" value="Unassembled WGS sequence"/>
</dbReference>
<dbReference type="AlphaFoldDB" id="A0AAE0BDF7"/>
<feature type="region of interest" description="Disordered" evidence="1">
    <location>
        <begin position="161"/>
        <end position="183"/>
    </location>
</feature>
<accession>A0AAE0BDF7</accession>
<name>A0AAE0BDF7_9CHLO</name>
<protein>
    <submittedName>
        <fullName evidence="2">Uncharacterized protein</fullName>
    </submittedName>
</protein>
<sequence length="317" mass="33009">MSQFSKTWFGTLKTKFENDEDLSSLKFRVFAICESKSRSLSRTKDKQPVVSVTFRDAPGNVLMATGWRLMAGATLQDVAPLLEHVEVGKLYDIYMSSETFYNLSLASSYELSRNIADISGAVQTLEAIVEVTKDLPHAFIKEWGLPSTWISNRQVLTIDSDSEDEDYVTPPPPPPKRRKGKGKAKIALPFPDGAGASCAGASEAPTGAAPMYLTMVAPPVGDVGDPIPEEVPAGAGDIAPTGQAPNVALTAAPTEDVAMAVGAGETGAGVGAVDAGAVDAVDADADAVATGAIVNMEAAPGAVTAAKKGKKTKAKQN</sequence>
<gene>
    <name evidence="2" type="ORF">CYMTET_55914</name>
</gene>
<evidence type="ECO:0000313" key="2">
    <source>
        <dbReference type="EMBL" id="KAK3233802.1"/>
    </source>
</evidence>
<dbReference type="EMBL" id="LGRX02035626">
    <property type="protein sequence ID" value="KAK3233802.1"/>
    <property type="molecule type" value="Genomic_DNA"/>
</dbReference>